<organism evidence="3 4">
    <name type="scientific">Sphingobacterium kitahiroshimense</name>
    <dbReference type="NCBI Taxonomy" id="470446"/>
    <lineage>
        <taxon>Bacteria</taxon>
        <taxon>Pseudomonadati</taxon>
        <taxon>Bacteroidota</taxon>
        <taxon>Sphingobacteriia</taxon>
        <taxon>Sphingobacteriales</taxon>
        <taxon>Sphingobacteriaceae</taxon>
        <taxon>Sphingobacterium</taxon>
    </lineage>
</organism>
<dbReference type="PROSITE" id="PS51257">
    <property type="entry name" value="PROKAR_LIPOPROTEIN"/>
    <property type="match status" value="1"/>
</dbReference>
<keyword evidence="2" id="KW-0732">Signal</keyword>
<proteinExistence type="predicted"/>
<evidence type="ECO:0000256" key="2">
    <source>
        <dbReference type="SAM" id="SignalP"/>
    </source>
</evidence>
<gene>
    <name evidence="3" type="ORF">ABE541_19755</name>
</gene>
<evidence type="ECO:0000313" key="3">
    <source>
        <dbReference type="EMBL" id="MEN5379512.1"/>
    </source>
</evidence>
<dbReference type="RefSeq" id="WP_021190310.1">
    <property type="nucleotide sequence ID" value="NZ_JAOQNK010000001.1"/>
</dbReference>
<keyword evidence="1" id="KW-0175">Coiled coil</keyword>
<feature type="chain" id="PRO_5046199124" description="Lipoprotein" evidence="2">
    <location>
        <begin position="19"/>
        <end position="154"/>
    </location>
</feature>
<reference evidence="3 4" key="1">
    <citation type="submission" date="2024-04" db="EMBL/GenBank/DDBJ databases">
        <title>WGS of bacteria from Torrens River.</title>
        <authorList>
            <person name="Wyrsch E.R."/>
            <person name="Drigo B."/>
        </authorList>
    </citation>
    <scope>NUCLEOTIDE SEQUENCE [LARGE SCALE GENOMIC DNA]</scope>
    <source>
        <strain evidence="3 4">TWI391</strain>
    </source>
</reference>
<dbReference type="Proteomes" id="UP001409291">
    <property type="component" value="Unassembled WGS sequence"/>
</dbReference>
<evidence type="ECO:0008006" key="5">
    <source>
        <dbReference type="Google" id="ProtNLM"/>
    </source>
</evidence>
<keyword evidence="4" id="KW-1185">Reference proteome</keyword>
<comment type="caution">
    <text evidence="3">The sequence shown here is derived from an EMBL/GenBank/DDBJ whole genome shotgun (WGS) entry which is preliminary data.</text>
</comment>
<feature type="coiled-coil region" evidence="1">
    <location>
        <begin position="24"/>
        <end position="51"/>
    </location>
</feature>
<accession>A0ABV0BYB7</accession>
<evidence type="ECO:0000256" key="1">
    <source>
        <dbReference type="SAM" id="Coils"/>
    </source>
</evidence>
<evidence type="ECO:0000313" key="4">
    <source>
        <dbReference type="Proteomes" id="UP001409291"/>
    </source>
</evidence>
<dbReference type="EMBL" id="JBDJNQ010000010">
    <property type="protein sequence ID" value="MEN5379512.1"/>
    <property type="molecule type" value="Genomic_DNA"/>
</dbReference>
<protein>
    <recommendedName>
        <fullName evidence="5">Lipoprotein</fullName>
    </recommendedName>
</protein>
<sequence length="154" mass="16540">MRKVALLTMALSAATLYACNNTPQEKAEKAMEQTEEKAMDAATDAEKASDKAANIDMEKTVYSNMAAANAAVAKIAMPALSNSKAKELASDLGKSIVDRINAKTNDDIVEAEKDIIEDRTDVEKAFLEKKISAQDKDHILKYGDDCLAAARGAV</sequence>
<feature type="signal peptide" evidence="2">
    <location>
        <begin position="1"/>
        <end position="18"/>
    </location>
</feature>
<name>A0ABV0BYB7_9SPHI</name>